<evidence type="ECO:0000256" key="1">
    <source>
        <dbReference type="SAM" id="Phobius"/>
    </source>
</evidence>
<dbReference type="eggNOG" id="ENOG503258E">
    <property type="taxonomic scope" value="Bacteria"/>
</dbReference>
<feature type="transmembrane region" description="Helical" evidence="1">
    <location>
        <begin position="68"/>
        <end position="90"/>
    </location>
</feature>
<name>E0S1G9_BUTPB</name>
<evidence type="ECO:0000313" key="3">
    <source>
        <dbReference type="Proteomes" id="UP000001299"/>
    </source>
</evidence>
<dbReference type="EMBL" id="CP001810">
    <property type="protein sequence ID" value="ADL33644.1"/>
    <property type="molecule type" value="Genomic_DNA"/>
</dbReference>
<accession>E0S1G9</accession>
<dbReference type="HOGENOM" id="CLU_2166305_0_0_9"/>
<protein>
    <submittedName>
        <fullName evidence="2">Uncharacterized protein</fullName>
    </submittedName>
</protein>
<dbReference type="RefSeq" id="WP_013280300.1">
    <property type="nucleotide sequence ID" value="NC_014387.1"/>
</dbReference>
<keyword evidence="1" id="KW-0472">Membrane</keyword>
<dbReference type="KEGG" id="bpb:bpr_I0902"/>
<proteinExistence type="predicted"/>
<dbReference type="AlphaFoldDB" id="E0S1G9"/>
<organism evidence="2 3">
    <name type="scientific">Butyrivibrio proteoclasticus (strain ATCC 51982 / DSM 14932 / B316)</name>
    <name type="common">Clostridium proteoclasticum</name>
    <dbReference type="NCBI Taxonomy" id="515622"/>
    <lineage>
        <taxon>Bacteria</taxon>
        <taxon>Bacillati</taxon>
        <taxon>Bacillota</taxon>
        <taxon>Clostridia</taxon>
        <taxon>Lachnospirales</taxon>
        <taxon>Lachnospiraceae</taxon>
        <taxon>Butyrivibrio</taxon>
    </lineage>
</organism>
<reference evidence="2 3" key="1">
    <citation type="journal article" date="2010" name="PLoS ONE">
        <title>The glycobiome of the rumen bacterium Butyrivibrio proteoclasticus B316(T) highlights adaptation to a polysaccharide-rich environment.</title>
        <authorList>
            <person name="Kelly W.J."/>
            <person name="Leahy S.C."/>
            <person name="Altermann E."/>
            <person name="Yeoman C.J."/>
            <person name="Dunne J.C."/>
            <person name="Kong Z."/>
            <person name="Pacheco D.M."/>
            <person name="Li D."/>
            <person name="Noel S.J."/>
            <person name="Moon C.D."/>
            <person name="Cookson A.L."/>
            <person name="Attwood G.T."/>
        </authorList>
    </citation>
    <scope>NUCLEOTIDE SEQUENCE [LARGE SCALE GENOMIC DNA]</scope>
    <source>
        <strain evidence="3">ATCC 51982 / DSM 14932 / B316</strain>
    </source>
</reference>
<keyword evidence="3" id="KW-1185">Reference proteome</keyword>
<evidence type="ECO:0000313" key="2">
    <source>
        <dbReference type="EMBL" id="ADL33644.1"/>
    </source>
</evidence>
<dbReference type="Proteomes" id="UP000001299">
    <property type="component" value="Chromosome 1"/>
</dbReference>
<gene>
    <name evidence="2" type="ordered locus">bpr_I0902</name>
</gene>
<feature type="transmembrane region" description="Helical" evidence="1">
    <location>
        <begin position="43"/>
        <end position="62"/>
    </location>
</feature>
<sequence length="110" mass="12564">MEKRFREFLKHFEKLDYDVLSEEEIEAEKSSLQLKMTILHQELVRILIVMVGMLICTCVFLSTGLIGSNLICLVLAIVTGLCVICAAILYNSIKRILKNLDMFVDKLTLL</sequence>
<keyword evidence="1" id="KW-0812">Transmembrane</keyword>
<keyword evidence="1" id="KW-1133">Transmembrane helix</keyword>